<dbReference type="GO" id="GO:0005829">
    <property type="term" value="C:cytosol"/>
    <property type="evidence" value="ECO:0007669"/>
    <property type="project" value="UniProtKB-SubCell"/>
</dbReference>
<dbReference type="Proteomes" id="UP000008782">
    <property type="component" value="Unassembled WGS sequence"/>
</dbReference>
<comment type="function">
    <text evidence="14">Catalyzes the conversion of xanthine monophosphate (XMP) to GMP in the presence of glutamine and ATP through an adenyl-XMP intermediate.</text>
</comment>
<dbReference type="Pfam" id="PF00117">
    <property type="entry name" value="GATase"/>
    <property type="match status" value="1"/>
</dbReference>
<evidence type="ECO:0000313" key="19">
    <source>
        <dbReference type="Proteomes" id="UP000008782"/>
    </source>
</evidence>
<evidence type="ECO:0000256" key="13">
    <source>
        <dbReference type="ARBA" id="ARBA00031356"/>
    </source>
</evidence>
<dbReference type="Gene3D" id="3.40.50.880">
    <property type="match status" value="1"/>
</dbReference>
<accession>E3QXW0</accession>
<evidence type="ECO:0000256" key="2">
    <source>
        <dbReference type="ARBA" id="ARBA00005153"/>
    </source>
</evidence>
<dbReference type="GeneID" id="24416218"/>
<evidence type="ECO:0000256" key="6">
    <source>
        <dbReference type="ARBA" id="ARBA00022598"/>
    </source>
</evidence>
<evidence type="ECO:0000256" key="9">
    <source>
        <dbReference type="ARBA" id="ARBA00022755"/>
    </source>
</evidence>
<dbReference type="CDD" id="cd01997">
    <property type="entry name" value="GMP_synthase_C"/>
    <property type="match status" value="1"/>
</dbReference>
<dbReference type="InterPro" id="IPR017926">
    <property type="entry name" value="GATASE"/>
</dbReference>
<dbReference type="AlphaFoldDB" id="E3QXW0"/>
<name>E3QXW0_COLGM</name>
<comment type="pathway">
    <text evidence="2">Purine metabolism; GMP biosynthesis; GMP from XMP (L-Gln route): step 1/1.</text>
</comment>
<dbReference type="InterPro" id="IPR001674">
    <property type="entry name" value="GMP_synth_C"/>
</dbReference>
<dbReference type="FunFam" id="3.40.50.620:FF:000001">
    <property type="entry name" value="GMP synthase [glutamine-hydrolyzing]"/>
    <property type="match status" value="1"/>
</dbReference>
<dbReference type="MEROPS" id="C26.957"/>
<dbReference type="FunFam" id="3.30.300.10:FF:000002">
    <property type="entry name" value="GMP synthase [glutamine-hydrolyzing]"/>
    <property type="match status" value="1"/>
</dbReference>
<dbReference type="InterPro" id="IPR022310">
    <property type="entry name" value="NAD/GMP_synthase"/>
</dbReference>
<evidence type="ECO:0000259" key="17">
    <source>
        <dbReference type="PROSITE" id="PS51553"/>
    </source>
</evidence>
<keyword evidence="9 16" id="KW-0658">Purine biosynthesis</keyword>
<sequence length="573" mass="63272">MASITEMEAEAPHNNFDTILVLDFGSQTSHLILRRLRALKVYAEMLPCTTKLADLPFKPKGIVFSGGPSSVYDQGAPHVDPAVFDLGVPILGICYGCQVISLCFQLIIVQELAWRINSDNVARGAAREYGHADVTIHNSGNSHTDRLFAGLGETMHAYMSHFDKLVKLPEGFAVVASTKNSEYAAIAHQTKPIYGVQFHPELEHTPRGSEILRNFSVDICGAQPNWVMSDFIKKEIVRIRHLVGDRAQVIGAVSGGVDSTVAAKLMKEAIGDRFHAILVDNGVMRLNECEQVKETLQKHLGINLTVVDGAELFLGRLKGVTEPEKKRKIIGGTFIDLFEKEALRIEKEAENTPNAGAVEWFLQGTLYPDVIESLSFKGPSATIKTHHNVGGLPDTLKLKLIEPLRELFKDEVRSFGRELGIHDDLIMRHPFPGPGIAIRILGEVTPERVAIARAADNIFISMIKEAGIYDQMSQSYAGLDTNRAVGVQGDARVYGYIVILRAVQTADFMSCEPFEFDFNLLKKISTRIVNEVEGVSRVVYDITSKPPGKPIDFRPRDPIGGPYARVHVRGTRI</sequence>
<dbReference type="SUPFAM" id="SSF52402">
    <property type="entry name" value="Adenine nucleotide alpha hydrolases-like"/>
    <property type="match status" value="1"/>
</dbReference>
<proteinExistence type="inferred from homology"/>
<keyword evidence="11" id="KW-0315">Glutamine amidotransferase</keyword>
<keyword evidence="6" id="KW-0436">Ligase</keyword>
<dbReference type="STRING" id="645133.E3QXW0"/>
<dbReference type="RefSeq" id="XP_008099718.1">
    <property type="nucleotide sequence ID" value="XM_008101527.1"/>
</dbReference>
<evidence type="ECO:0000313" key="18">
    <source>
        <dbReference type="EMBL" id="EFQ35698.1"/>
    </source>
</evidence>
<dbReference type="HAMAP" id="MF_00344">
    <property type="entry name" value="GMP_synthase"/>
    <property type="match status" value="1"/>
</dbReference>
<organism evidence="19">
    <name type="scientific">Colletotrichum graminicola (strain M1.001 / M2 / FGSC 10212)</name>
    <name type="common">Maize anthracnose fungus</name>
    <name type="synonym">Glomerella graminicola</name>
    <dbReference type="NCBI Taxonomy" id="645133"/>
    <lineage>
        <taxon>Eukaryota</taxon>
        <taxon>Fungi</taxon>
        <taxon>Dikarya</taxon>
        <taxon>Ascomycota</taxon>
        <taxon>Pezizomycotina</taxon>
        <taxon>Sordariomycetes</taxon>
        <taxon>Hypocreomycetidae</taxon>
        <taxon>Glomerellales</taxon>
        <taxon>Glomerellaceae</taxon>
        <taxon>Colletotrichum</taxon>
        <taxon>Colletotrichum graminicola species complex</taxon>
    </lineage>
</organism>
<dbReference type="InterPro" id="IPR025777">
    <property type="entry name" value="GMPS_ATP_PPase_dom"/>
</dbReference>
<dbReference type="GO" id="GO:0005524">
    <property type="term" value="F:ATP binding"/>
    <property type="evidence" value="ECO:0007669"/>
    <property type="project" value="UniProtKB-UniRule"/>
</dbReference>
<evidence type="ECO:0000256" key="15">
    <source>
        <dbReference type="ARBA" id="ARBA00049404"/>
    </source>
</evidence>
<comment type="subcellular location">
    <subcellularLocation>
        <location evidence="1">Cytoplasm</location>
        <location evidence="1">Cytosol</location>
    </subcellularLocation>
</comment>
<dbReference type="InterPro" id="IPR004739">
    <property type="entry name" value="GMP_synth_GATase"/>
</dbReference>
<dbReference type="EMBL" id="GG697398">
    <property type="protein sequence ID" value="EFQ35698.1"/>
    <property type="molecule type" value="Genomic_DNA"/>
</dbReference>
<dbReference type="FunFam" id="3.40.50.880:FF:000001">
    <property type="entry name" value="GMP synthase [glutamine-hydrolyzing]"/>
    <property type="match status" value="1"/>
</dbReference>
<dbReference type="Gene3D" id="3.40.50.620">
    <property type="entry name" value="HUPs"/>
    <property type="match status" value="1"/>
</dbReference>
<comment type="subunit">
    <text evidence="3">Homodimer.</text>
</comment>
<feature type="binding site" evidence="16">
    <location>
        <begin position="254"/>
        <end position="260"/>
    </location>
    <ligand>
        <name>ATP</name>
        <dbReference type="ChEBI" id="CHEBI:30616"/>
    </ligand>
</feature>
<evidence type="ECO:0000256" key="16">
    <source>
        <dbReference type="PROSITE-ProRule" id="PRU00886"/>
    </source>
</evidence>
<dbReference type="VEuPathDB" id="FungiDB:GLRG_10853"/>
<dbReference type="CDD" id="cd01742">
    <property type="entry name" value="GATase1_GMP_Synthase"/>
    <property type="match status" value="1"/>
</dbReference>
<protein>
    <recommendedName>
        <fullName evidence="5">GMP synthase [glutamine-hydrolyzing]</fullName>
        <ecNumber evidence="4">6.3.5.2</ecNumber>
    </recommendedName>
    <alternativeName>
        <fullName evidence="12">GMP synthetase</fullName>
    </alternativeName>
    <alternativeName>
        <fullName evidence="13">Glutamine amidotransferase</fullName>
    </alternativeName>
</protein>
<dbReference type="PRINTS" id="PR00097">
    <property type="entry name" value="ANTSNTHASEII"/>
</dbReference>
<keyword evidence="8 16" id="KW-0332">GMP biosynthesis</keyword>
<dbReference type="EC" id="6.3.5.2" evidence="4"/>
<dbReference type="GO" id="GO:0003921">
    <property type="term" value="F:GMP synthase activity"/>
    <property type="evidence" value="ECO:0007669"/>
    <property type="project" value="InterPro"/>
</dbReference>
<dbReference type="InterPro" id="IPR014729">
    <property type="entry name" value="Rossmann-like_a/b/a_fold"/>
</dbReference>
<dbReference type="Pfam" id="PF02540">
    <property type="entry name" value="NAD_synthase"/>
    <property type="match status" value="1"/>
</dbReference>
<dbReference type="PROSITE" id="PS51273">
    <property type="entry name" value="GATASE_TYPE_1"/>
    <property type="match status" value="1"/>
</dbReference>
<evidence type="ECO:0000256" key="12">
    <source>
        <dbReference type="ARBA" id="ARBA00030464"/>
    </source>
</evidence>
<keyword evidence="10 16" id="KW-0067">ATP-binding</keyword>
<dbReference type="Gene3D" id="3.30.300.10">
    <property type="match status" value="1"/>
</dbReference>
<dbReference type="PANTHER" id="PTHR11922:SF2">
    <property type="entry name" value="GMP SYNTHASE [GLUTAMINE-HYDROLYZING]"/>
    <property type="match status" value="1"/>
</dbReference>
<dbReference type="NCBIfam" id="TIGR00884">
    <property type="entry name" value="guaA_Cterm"/>
    <property type="match status" value="1"/>
</dbReference>
<keyword evidence="19" id="KW-1185">Reference proteome</keyword>
<dbReference type="SUPFAM" id="SSF52317">
    <property type="entry name" value="Class I glutamine amidotransferase-like"/>
    <property type="match status" value="1"/>
</dbReference>
<gene>
    <name evidence="18" type="ORF">GLRG_10853</name>
</gene>
<dbReference type="OrthoDB" id="1724632at2759"/>
<dbReference type="eggNOG" id="KOG1622">
    <property type="taxonomic scope" value="Eukaryota"/>
</dbReference>
<evidence type="ECO:0000256" key="14">
    <source>
        <dbReference type="ARBA" id="ARBA00044933"/>
    </source>
</evidence>
<evidence type="ECO:0000256" key="7">
    <source>
        <dbReference type="ARBA" id="ARBA00022741"/>
    </source>
</evidence>
<dbReference type="NCBIfam" id="NF000848">
    <property type="entry name" value="PRK00074.1"/>
    <property type="match status" value="1"/>
</dbReference>
<evidence type="ECO:0000256" key="10">
    <source>
        <dbReference type="ARBA" id="ARBA00022840"/>
    </source>
</evidence>
<evidence type="ECO:0000256" key="4">
    <source>
        <dbReference type="ARBA" id="ARBA00012746"/>
    </source>
</evidence>
<dbReference type="UniPathway" id="UPA00189">
    <property type="reaction ID" value="UER00296"/>
</dbReference>
<dbReference type="HOGENOM" id="CLU_014340_0_5_1"/>
<reference evidence="19" key="1">
    <citation type="journal article" date="2012" name="Nat. Genet.">
        <title>Lifestyle transitions in plant pathogenic Colletotrichum fungi deciphered by genome and transcriptome analyses.</title>
        <authorList>
            <person name="O'Connell R.J."/>
            <person name="Thon M.R."/>
            <person name="Hacquard S."/>
            <person name="Amyotte S.G."/>
            <person name="Kleemann J."/>
            <person name="Torres M.F."/>
            <person name="Damm U."/>
            <person name="Buiate E.A."/>
            <person name="Epstein L."/>
            <person name="Alkan N."/>
            <person name="Altmueller J."/>
            <person name="Alvarado-Balderrama L."/>
            <person name="Bauser C.A."/>
            <person name="Becker C."/>
            <person name="Birren B.W."/>
            <person name="Chen Z."/>
            <person name="Choi J."/>
            <person name="Crouch J.A."/>
            <person name="Duvick J.P."/>
            <person name="Farman M.A."/>
            <person name="Gan P."/>
            <person name="Heiman D."/>
            <person name="Henrissat B."/>
            <person name="Howard R.J."/>
            <person name="Kabbage M."/>
            <person name="Koch C."/>
            <person name="Kracher B."/>
            <person name="Kubo Y."/>
            <person name="Law A.D."/>
            <person name="Lebrun M.-H."/>
            <person name="Lee Y.-H."/>
            <person name="Miyara I."/>
            <person name="Moore N."/>
            <person name="Neumann U."/>
            <person name="Nordstroem K."/>
            <person name="Panaccione D.G."/>
            <person name="Panstruga R."/>
            <person name="Place M."/>
            <person name="Proctor R.H."/>
            <person name="Prusky D."/>
            <person name="Rech G."/>
            <person name="Reinhardt R."/>
            <person name="Rollins J.A."/>
            <person name="Rounsley S."/>
            <person name="Schardl C.L."/>
            <person name="Schwartz D.C."/>
            <person name="Shenoy N."/>
            <person name="Shirasu K."/>
            <person name="Sikhakolli U.R."/>
            <person name="Stueber K."/>
            <person name="Sukno S.A."/>
            <person name="Sweigard J.A."/>
            <person name="Takano Y."/>
            <person name="Takahara H."/>
            <person name="Trail F."/>
            <person name="van der Does H.C."/>
            <person name="Voll L.M."/>
            <person name="Will I."/>
            <person name="Young S."/>
            <person name="Zeng Q."/>
            <person name="Zhang J."/>
            <person name="Zhou S."/>
            <person name="Dickman M.B."/>
            <person name="Schulze-Lefert P."/>
            <person name="Ver Loren van Themaat E."/>
            <person name="Ma L.-J."/>
            <person name="Vaillancourt L.J."/>
        </authorList>
    </citation>
    <scope>NUCLEOTIDE SEQUENCE [LARGE SCALE GENOMIC DNA]</scope>
    <source>
        <strain evidence="19">M1.001 / M2 / FGSC 10212</strain>
    </source>
</reference>
<dbReference type="PROSITE" id="PS51553">
    <property type="entry name" value="GMPS_ATP_PPASE"/>
    <property type="match status" value="1"/>
</dbReference>
<evidence type="ECO:0000256" key="1">
    <source>
        <dbReference type="ARBA" id="ARBA00004514"/>
    </source>
</evidence>
<keyword evidence="7 16" id="KW-0547">Nucleotide-binding</keyword>
<dbReference type="NCBIfam" id="TIGR00888">
    <property type="entry name" value="guaA_Nterm"/>
    <property type="match status" value="1"/>
</dbReference>
<feature type="domain" description="GMPS ATP-PPase" evidence="17">
    <location>
        <begin position="226"/>
        <end position="428"/>
    </location>
</feature>
<dbReference type="Pfam" id="PF00958">
    <property type="entry name" value="GMP_synt_C"/>
    <property type="match status" value="1"/>
</dbReference>
<evidence type="ECO:0000256" key="5">
    <source>
        <dbReference type="ARBA" id="ARBA00021562"/>
    </source>
</evidence>
<comment type="catalytic activity">
    <reaction evidence="15">
        <text>XMP + L-glutamine + ATP + H2O = GMP + L-glutamate + AMP + diphosphate + 2 H(+)</text>
        <dbReference type="Rhea" id="RHEA:11680"/>
        <dbReference type="ChEBI" id="CHEBI:15377"/>
        <dbReference type="ChEBI" id="CHEBI:15378"/>
        <dbReference type="ChEBI" id="CHEBI:29985"/>
        <dbReference type="ChEBI" id="CHEBI:30616"/>
        <dbReference type="ChEBI" id="CHEBI:33019"/>
        <dbReference type="ChEBI" id="CHEBI:57464"/>
        <dbReference type="ChEBI" id="CHEBI:58115"/>
        <dbReference type="ChEBI" id="CHEBI:58359"/>
        <dbReference type="ChEBI" id="CHEBI:456215"/>
        <dbReference type="EC" id="6.3.5.2"/>
    </reaction>
</comment>
<evidence type="ECO:0000256" key="3">
    <source>
        <dbReference type="ARBA" id="ARBA00011738"/>
    </source>
</evidence>
<dbReference type="PRINTS" id="PR00096">
    <property type="entry name" value="GATASE"/>
</dbReference>
<evidence type="ECO:0000256" key="8">
    <source>
        <dbReference type="ARBA" id="ARBA00022749"/>
    </source>
</evidence>
<evidence type="ECO:0000256" key="11">
    <source>
        <dbReference type="ARBA" id="ARBA00022962"/>
    </source>
</evidence>
<dbReference type="InterPro" id="IPR022955">
    <property type="entry name" value="GMP_synthase"/>
</dbReference>
<dbReference type="PANTHER" id="PTHR11922">
    <property type="entry name" value="GMP SYNTHASE-RELATED"/>
    <property type="match status" value="1"/>
</dbReference>
<dbReference type="InterPro" id="IPR029062">
    <property type="entry name" value="Class_I_gatase-like"/>
</dbReference>